<dbReference type="GO" id="GO:0047154">
    <property type="term" value="F:methylmalonyl-CoA carboxytransferase activity"/>
    <property type="evidence" value="ECO:0007669"/>
    <property type="project" value="UniProtKB-EC"/>
</dbReference>
<proteinExistence type="predicted"/>
<organism evidence="1 2">
    <name type="scientific">Pectinatus haikarae</name>
    <dbReference type="NCBI Taxonomy" id="349096"/>
    <lineage>
        <taxon>Bacteria</taxon>
        <taxon>Bacillati</taxon>
        <taxon>Bacillota</taxon>
        <taxon>Negativicutes</taxon>
        <taxon>Selenomonadales</taxon>
        <taxon>Selenomonadaceae</taxon>
        <taxon>Pectinatus</taxon>
    </lineage>
</organism>
<sequence length="47" mass="5056">MEKDSKISEEVIAAITAAVEAIVGKKVTAVRIERSEAWVMAARRAAV</sequence>
<keyword evidence="1" id="KW-0808">Transferase</keyword>
<dbReference type="EC" id="2.1.3.1" evidence="1"/>
<accession>A0ABT9Y780</accession>
<reference evidence="1 2" key="1">
    <citation type="submission" date="2023-07" db="EMBL/GenBank/DDBJ databases">
        <title>Genomic Encyclopedia of Type Strains, Phase IV (KMG-IV): sequencing the most valuable type-strain genomes for metagenomic binning, comparative biology and taxonomic classification.</title>
        <authorList>
            <person name="Goeker M."/>
        </authorList>
    </citation>
    <scope>NUCLEOTIDE SEQUENCE [LARGE SCALE GENOMIC DNA]</scope>
    <source>
        <strain evidence="1 2">DSM 16980</strain>
    </source>
</reference>
<comment type="caution">
    <text evidence="1">The sequence shown here is derived from an EMBL/GenBank/DDBJ whole genome shotgun (WGS) entry which is preliminary data.</text>
</comment>
<dbReference type="EMBL" id="JAUSUE010000008">
    <property type="protein sequence ID" value="MDQ0203688.1"/>
    <property type="molecule type" value="Genomic_DNA"/>
</dbReference>
<gene>
    <name evidence="1" type="ORF">J2S01_001405</name>
</gene>
<dbReference type="RefSeq" id="WP_196603324.1">
    <property type="nucleotide sequence ID" value="NZ_CP116940.1"/>
</dbReference>
<evidence type="ECO:0000313" key="1">
    <source>
        <dbReference type="EMBL" id="MDQ0203688.1"/>
    </source>
</evidence>
<evidence type="ECO:0000313" key="2">
    <source>
        <dbReference type="Proteomes" id="UP001239167"/>
    </source>
</evidence>
<dbReference type="Proteomes" id="UP001239167">
    <property type="component" value="Unassembled WGS sequence"/>
</dbReference>
<protein>
    <submittedName>
        <fullName evidence="1">Methylmalonyl-CoA carboxyltransferase large subunit</fullName>
        <ecNumber evidence="1">2.1.3.1</ecNumber>
    </submittedName>
</protein>
<keyword evidence="2" id="KW-1185">Reference proteome</keyword>
<name>A0ABT9Y780_9FIRM</name>